<feature type="non-terminal residue" evidence="1">
    <location>
        <position position="1"/>
    </location>
</feature>
<protein>
    <submittedName>
        <fullName evidence="1">Uncharacterized protein</fullName>
    </submittedName>
</protein>
<dbReference type="Proteomes" id="UP001341840">
    <property type="component" value="Unassembled WGS sequence"/>
</dbReference>
<gene>
    <name evidence="1" type="ORF">PIB30_079734</name>
</gene>
<evidence type="ECO:0000313" key="2">
    <source>
        <dbReference type="Proteomes" id="UP001341840"/>
    </source>
</evidence>
<comment type="caution">
    <text evidence="1">The sequence shown here is derived from an EMBL/GenBank/DDBJ whole genome shotgun (WGS) entry which is preliminary data.</text>
</comment>
<evidence type="ECO:0000313" key="1">
    <source>
        <dbReference type="EMBL" id="MED6187778.1"/>
    </source>
</evidence>
<accession>A0ABU6WUE8</accession>
<name>A0ABU6WUE8_9FABA</name>
<organism evidence="1 2">
    <name type="scientific">Stylosanthes scabra</name>
    <dbReference type="NCBI Taxonomy" id="79078"/>
    <lineage>
        <taxon>Eukaryota</taxon>
        <taxon>Viridiplantae</taxon>
        <taxon>Streptophyta</taxon>
        <taxon>Embryophyta</taxon>
        <taxon>Tracheophyta</taxon>
        <taxon>Spermatophyta</taxon>
        <taxon>Magnoliopsida</taxon>
        <taxon>eudicotyledons</taxon>
        <taxon>Gunneridae</taxon>
        <taxon>Pentapetalae</taxon>
        <taxon>rosids</taxon>
        <taxon>fabids</taxon>
        <taxon>Fabales</taxon>
        <taxon>Fabaceae</taxon>
        <taxon>Papilionoideae</taxon>
        <taxon>50 kb inversion clade</taxon>
        <taxon>dalbergioids sensu lato</taxon>
        <taxon>Dalbergieae</taxon>
        <taxon>Pterocarpus clade</taxon>
        <taxon>Stylosanthes</taxon>
    </lineage>
</organism>
<proteinExistence type="predicted"/>
<dbReference type="EMBL" id="JASCZI010182382">
    <property type="protein sequence ID" value="MED6187778.1"/>
    <property type="molecule type" value="Genomic_DNA"/>
</dbReference>
<sequence length="66" mass="7371">KFYQQLFTKAEELKMEEFLSKIPKRITTCMNESLLAELIDIEIKEAAFGLGATKAPGPDGLNGSFF</sequence>
<keyword evidence="2" id="KW-1185">Reference proteome</keyword>
<reference evidence="1 2" key="1">
    <citation type="journal article" date="2023" name="Plants (Basel)">
        <title>Bridging the Gap: Combining Genomics and Transcriptomics Approaches to Understand Stylosanthes scabra, an Orphan Legume from the Brazilian Caatinga.</title>
        <authorList>
            <person name="Ferreira-Neto J.R.C."/>
            <person name="da Silva M.D."/>
            <person name="Binneck E."/>
            <person name="de Melo N.F."/>
            <person name="da Silva R.H."/>
            <person name="de Melo A.L.T.M."/>
            <person name="Pandolfi V."/>
            <person name="Bustamante F.O."/>
            <person name="Brasileiro-Vidal A.C."/>
            <person name="Benko-Iseppon A.M."/>
        </authorList>
    </citation>
    <scope>NUCLEOTIDE SEQUENCE [LARGE SCALE GENOMIC DNA]</scope>
    <source>
        <tissue evidence="1">Leaves</tissue>
    </source>
</reference>